<keyword evidence="3" id="KW-1185">Reference proteome</keyword>
<keyword evidence="1" id="KW-1133">Transmembrane helix</keyword>
<feature type="transmembrane region" description="Helical" evidence="1">
    <location>
        <begin position="158"/>
        <end position="175"/>
    </location>
</feature>
<organism evidence="2 3">
    <name type="scientific">Bizionia algoritergicola</name>
    <dbReference type="NCBI Taxonomy" id="291187"/>
    <lineage>
        <taxon>Bacteria</taxon>
        <taxon>Pseudomonadati</taxon>
        <taxon>Bacteroidota</taxon>
        <taxon>Flavobacteriia</taxon>
        <taxon>Flavobacteriales</taxon>
        <taxon>Flavobacteriaceae</taxon>
        <taxon>Bizionia</taxon>
    </lineage>
</organism>
<feature type="transmembrane region" description="Helical" evidence="1">
    <location>
        <begin position="187"/>
        <end position="210"/>
    </location>
</feature>
<keyword evidence="1" id="KW-0812">Transmembrane</keyword>
<sequence>MPLTESHIENLYVFTRKHFVEYYDLQTELVDHMANDIEVILTENPKMSFDEARDASFKKFGVFGFMDVVEQRQKSMSKIYMKLLWNYAKDWFRLPQIIITTAIFVLLYTVFSTEIGSYIFIASYLVLCLFLFIKTIAINREIKRKRKAKEKLWLLEDMIYNNASIGTLILGPQMFQLINLTDSFRGYMPLICASAFTVIIIYTYITAIILPKNATFHLQETYPEYSM</sequence>
<dbReference type="EMBL" id="VSKL01000001">
    <property type="protein sequence ID" value="TYB75050.1"/>
    <property type="molecule type" value="Genomic_DNA"/>
</dbReference>
<comment type="caution">
    <text evidence="2">The sequence shown here is derived from an EMBL/GenBank/DDBJ whole genome shotgun (WGS) entry which is preliminary data.</text>
</comment>
<dbReference type="AlphaFoldDB" id="A0A5D0R0K0"/>
<dbReference type="Proteomes" id="UP000324358">
    <property type="component" value="Unassembled WGS sequence"/>
</dbReference>
<dbReference type="RefSeq" id="WP_066253605.1">
    <property type="nucleotide sequence ID" value="NZ_VSKL01000001.1"/>
</dbReference>
<evidence type="ECO:0000313" key="2">
    <source>
        <dbReference type="EMBL" id="TYB75050.1"/>
    </source>
</evidence>
<feature type="transmembrane region" description="Helical" evidence="1">
    <location>
        <begin position="117"/>
        <end position="137"/>
    </location>
</feature>
<protein>
    <submittedName>
        <fullName evidence="2">Uncharacterized protein</fullName>
    </submittedName>
</protein>
<evidence type="ECO:0000313" key="3">
    <source>
        <dbReference type="Proteomes" id="UP000324358"/>
    </source>
</evidence>
<proteinExistence type="predicted"/>
<accession>A0A5D0R0K0</accession>
<feature type="transmembrane region" description="Helical" evidence="1">
    <location>
        <begin position="91"/>
        <end position="111"/>
    </location>
</feature>
<evidence type="ECO:0000256" key="1">
    <source>
        <dbReference type="SAM" id="Phobius"/>
    </source>
</evidence>
<gene>
    <name evidence="2" type="ORF">ES675_02645</name>
</gene>
<keyword evidence="1" id="KW-0472">Membrane</keyword>
<reference evidence="2 3" key="1">
    <citation type="submission" date="2019-08" db="EMBL/GenBank/DDBJ databases">
        <title>Genomes of Antarctic Bizionia species.</title>
        <authorList>
            <person name="Bowman J.P."/>
        </authorList>
    </citation>
    <scope>NUCLEOTIDE SEQUENCE [LARGE SCALE GENOMIC DNA]</scope>
    <source>
        <strain evidence="2 3">APA-1</strain>
    </source>
</reference>
<name>A0A5D0R0K0_9FLAO</name>
<dbReference type="OrthoDB" id="662673at2"/>